<protein>
    <submittedName>
        <fullName evidence="4">CIC11C00000000473</fullName>
    </submittedName>
</protein>
<dbReference type="Pfam" id="PF04426">
    <property type="entry name" value="Bul1_C"/>
    <property type="match status" value="1"/>
</dbReference>
<sequence length="909" mass="103650">MTLSRAPRPDLKAPIPKEPPSYEDSEASRSSSPSRVQSPENPRKLLMKIRSPSTQSLQLAQTTKKKNIPYRPLKEQQTYIDLLGENGINSLTTFSTGTRTEYFDLLPSFQMFQSILKRNDYEFDEDTLGRPPEYGDTATSSPTPPPELSPVNTRSNIDQILNSVSGRLEGYNIADDEDENEGQYLFSDNESEDGLQRSPRLRSIASNDHTEHNSRSNSRQPGGAVTHESYGHSVLDNIDKLPQARSSPLTIEIYVTKDVPIPNANNEVETKLKEYSCGDVVNGYIIISNTSDRDVDFGLFTVSLECTIKAIYLSSDPATNKRSHRILLKKLLKMYDLNASYNYGPIPSSAGIQYNLDDVDEVDGTIMGLPNDRILKANLRYKKFITFKFPQMLLDNTCPHNVLRHTMPPPSFGIDNTAFLDRASTITVNKALGYGFLSYRGSPVKVKDYAFDDISVSYTIEAKFIDKKHAEDQQTPVHAHDINRPDSESKYIISKSSQYFLRFIPDIKTQVDTYSRNYKNFRHDTFDTIGIDGMLFRNLVKRSTWNFINFMNSTLEQEIQNALDKREYSSQDIKRKNLFNNLNDSSENVLLRPSHTNIHLTSQIQDQQNYYMERKMIGIHEPVDIFGKKKKRLLLTMVKIGIATLYAQVPDKLISYGSPRLIQKYNDGVKSEAEAPGSSRESFTPLHPVFSNMEELYNRDDDSVLKNVKIEIVFDNLEETARPPSISQIECNIVAWSYRTDYPIPVSFEHDFFYTKPNDSDCIIYADDVENTKVNLLNLKELVNNYIDFLKESKTYITLNTYSYLKGLSKLGVKKDSIKEYFQTILPTTHHLILSEDNWIAHQIEKGKLRWTKEMLVPLRVINKNNITLPPSFQSCLVGRLYCLQLVVKLKGAEEPANTLIIDVPVLIG</sequence>
<evidence type="ECO:0000259" key="3">
    <source>
        <dbReference type="Pfam" id="PF04426"/>
    </source>
</evidence>
<name>A0A1L0B6S6_9ASCO</name>
<dbReference type="Pfam" id="PF04425">
    <property type="entry name" value="Bul1_N"/>
    <property type="match status" value="1"/>
</dbReference>
<feature type="region of interest" description="Disordered" evidence="1">
    <location>
        <begin position="124"/>
        <end position="154"/>
    </location>
</feature>
<evidence type="ECO:0000259" key="2">
    <source>
        <dbReference type="Pfam" id="PF04425"/>
    </source>
</evidence>
<accession>A0A1L0B6S6</accession>
<evidence type="ECO:0000313" key="5">
    <source>
        <dbReference type="Proteomes" id="UP000182334"/>
    </source>
</evidence>
<dbReference type="AlphaFoldDB" id="A0A1L0B6S6"/>
<evidence type="ECO:0000256" key="1">
    <source>
        <dbReference type="SAM" id="MobiDB-lite"/>
    </source>
</evidence>
<feature type="compositionally biased region" description="Low complexity" evidence="1">
    <location>
        <begin position="28"/>
        <end position="40"/>
    </location>
</feature>
<keyword evidence="5" id="KW-1185">Reference proteome</keyword>
<dbReference type="STRING" id="45354.A0A1L0B6S6"/>
<evidence type="ECO:0000313" key="4">
    <source>
        <dbReference type="EMBL" id="SGZ46712.1"/>
    </source>
</evidence>
<proteinExistence type="predicted"/>
<dbReference type="EMBL" id="LT635756">
    <property type="protein sequence ID" value="SGZ46712.1"/>
    <property type="molecule type" value="Genomic_DNA"/>
</dbReference>
<organism evidence="4 5">
    <name type="scientific">Sungouiella intermedia</name>
    <dbReference type="NCBI Taxonomy" id="45354"/>
    <lineage>
        <taxon>Eukaryota</taxon>
        <taxon>Fungi</taxon>
        <taxon>Dikarya</taxon>
        <taxon>Ascomycota</taxon>
        <taxon>Saccharomycotina</taxon>
        <taxon>Pichiomycetes</taxon>
        <taxon>Metschnikowiaceae</taxon>
        <taxon>Sungouiella</taxon>
    </lineage>
</organism>
<dbReference type="PANTHER" id="PTHR31904">
    <property type="entry name" value="BYPASS OF STOP CODON PROTEIN 5-RELATED"/>
    <property type="match status" value="1"/>
</dbReference>
<dbReference type="PANTHER" id="PTHR31904:SF1">
    <property type="entry name" value="BYPASS OF STOP CODON PROTEIN 5-RELATED"/>
    <property type="match status" value="1"/>
</dbReference>
<dbReference type="Proteomes" id="UP000182334">
    <property type="component" value="Chromosome I"/>
</dbReference>
<feature type="region of interest" description="Disordered" evidence="1">
    <location>
        <begin position="1"/>
        <end position="42"/>
    </location>
</feature>
<reference evidence="4 5" key="1">
    <citation type="submission" date="2016-10" db="EMBL/GenBank/DDBJ databases">
        <authorList>
            <person name="de Groot N.N."/>
        </authorList>
    </citation>
    <scope>NUCLEOTIDE SEQUENCE [LARGE SCALE GENOMIC DNA]</scope>
    <source>
        <strain evidence="4 5">CBS 141442</strain>
    </source>
</reference>
<gene>
    <name evidence="4" type="ORF">SAMEA4029010_CIC11G00000000473</name>
</gene>
<dbReference type="InterPro" id="IPR022794">
    <property type="entry name" value="Bul1_C"/>
</dbReference>
<feature type="region of interest" description="Disordered" evidence="1">
    <location>
        <begin position="204"/>
        <end position="229"/>
    </location>
</feature>
<dbReference type="OrthoDB" id="2283785at2759"/>
<dbReference type="InterPro" id="IPR007519">
    <property type="entry name" value="Bul1_N"/>
</dbReference>
<feature type="domain" description="Bul1 C-terminal" evidence="3">
    <location>
        <begin position="771"/>
        <end position="908"/>
    </location>
</feature>
<feature type="domain" description="Bul1 N-terminal" evidence="2">
    <location>
        <begin position="95"/>
        <end position="579"/>
    </location>
</feature>
<dbReference type="InterPro" id="IPR039634">
    <property type="entry name" value="Bul1-like"/>
</dbReference>